<feature type="transmembrane region" description="Helical" evidence="6">
    <location>
        <begin position="299"/>
        <end position="317"/>
    </location>
</feature>
<evidence type="ECO:0000313" key="7">
    <source>
        <dbReference type="EMBL" id="MBO2444236.1"/>
    </source>
</evidence>
<feature type="transmembrane region" description="Helical" evidence="6">
    <location>
        <begin position="381"/>
        <end position="402"/>
    </location>
</feature>
<organism evidence="7 8">
    <name type="scientific">Actinomadura nitritigenes</name>
    <dbReference type="NCBI Taxonomy" id="134602"/>
    <lineage>
        <taxon>Bacteria</taxon>
        <taxon>Bacillati</taxon>
        <taxon>Actinomycetota</taxon>
        <taxon>Actinomycetes</taxon>
        <taxon>Streptosporangiales</taxon>
        <taxon>Thermomonosporaceae</taxon>
        <taxon>Actinomadura</taxon>
    </lineage>
</organism>
<keyword evidence="8" id="KW-1185">Reference proteome</keyword>
<evidence type="ECO:0000256" key="6">
    <source>
        <dbReference type="SAM" id="Phobius"/>
    </source>
</evidence>
<feature type="transmembrane region" description="Helical" evidence="6">
    <location>
        <begin position="63"/>
        <end position="85"/>
    </location>
</feature>
<comment type="subcellular location">
    <subcellularLocation>
        <location evidence="1">Cell membrane</location>
        <topology evidence="1">Multi-pass membrane protein</topology>
    </subcellularLocation>
</comment>
<name>A0ABS3RDD2_9ACTN</name>
<sequence length="407" mass="41028">MTAPTAPPGPAGPAGPAASARYRDVFGVPEFRTLFGLQTLQVTGDSVRMIALSVQAFERTGSALAAALVFCAGMLPYAVGGAVLLSLADRVPMRRLLTGFHLLRLAVTAVLACGAVPLPGTIALITLLGLFAPVGSATVQGRLPALLPGDGFVLGRSLFTMTSAGAQITGQAAGGLLLAALSPAGTLWLAAASAAVAVALARFGLPDVPAPNRGGSGVARETWRVNRRLLGARTTRGLLLAFWLPLSLSVGSEGMAIPYASGLGDPGAAGLMLSSAAAGMFAGNLLVGRWVRPDLRDRLTFPLALLTGAPLTLFALHPPLPLACALMLAGTVGLGYDLPLQRRLVDATPETVRGQAIGLANTGVMTGQAAAIGGAGALGDLLAPAHVIALCGAAAVLAALALHRHLR</sequence>
<dbReference type="CDD" id="cd06173">
    <property type="entry name" value="MFS_MefA_like"/>
    <property type="match status" value="1"/>
</dbReference>
<dbReference type="Proteomes" id="UP000666915">
    <property type="component" value="Unassembled WGS sequence"/>
</dbReference>
<dbReference type="Gene3D" id="1.20.1250.20">
    <property type="entry name" value="MFS general substrate transporter like domains"/>
    <property type="match status" value="1"/>
</dbReference>
<keyword evidence="4 6" id="KW-1133">Transmembrane helix</keyword>
<dbReference type="EMBL" id="JAGEOK010000043">
    <property type="protein sequence ID" value="MBO2444236.1"/>
    <property type="molecule type" value="Genomic_DNA"/>
</dbReference>
<comment type="caution">
    <text evidence="7">The sequence shown here is derived from an EMBL/GenBank/DDBJ whole genome shotgun (WGS) entry which is preliminary data.</text>
</comment>
<proteinExistence type="predicted"/>
<keyword evidence="5 6" id="KW-0472">Membrane</keyword>
<dbReference type="InterPro" id="IPR036259">
    <property type="entry name" value="MFS_trans_sf"/>
</dbReference>
<evidence type="ECO:0000256" key="5">
    <source>
        <dbReference type="ARBA" id="ARBA00023136"/>
    </source>
</evidence>
<feature type="transmembrane region" description="Helical" evidence="6">
    <location>
        <begin position="186"/>
        <end position="205"/>
    </location>
</feature>
<gene>
    <name evidence="7" type="ORF">J4557_42620</name>
</gene>
<dbReference type="Pfam" id="PF07690">
    <property type="entry name" value="MFS_1"/>
    <property type="match status" value="1"/>
</dbReference>
<feature type="transmembrane region" description="Helical" evidence="6">
    <location>
        <begin position="237"/>
        <end position="261"/>
    </location>
</feature>
<evidence type="ECO:0000256" key="3">
    <source>
        <dbReference type="ARBA" id="ARBA00022692"/>
    </source>
</evidence>
<feature type="transmembrane region" description="Helical" evidence="6">
    <location>
        <begin position="105"/>
        <end position="132"/>
    </location>
</feature>
<dbReference type="RefSeq" id="WP_208272530.1">
    <property type="nucleotide sequence ID" value="NZ_BAAAGM010000028.1"/>
</dbReference>
<evidence type="ECO:0000256" key="4">
    <source>
        <dbReference type="ARBA" id="ARBA00022989"/>
    </source>
</evidence>
<reference evidence="7 8" key="1">
    <citation type="submission" date="2021-03" db="EMBL/GenBank/DDBJ databases">
        <authorList>
            <person name="Kanchanasin P."/>
            <person name="Saeng-In P."/>
            <person name="Phongsopitanun W."/>
            <person name="Yuki M."/>
            <person name="Kudo T."/>
            <person name="Ohkuma M."/>
            <person name="Tanasupawat S."/>
        </authorList>
    </citation>
    <scope>NUCLEOTIDE SEQUENCE [LARGE SCALE GENOMIC DNA]</scope>
    <source>
        <strain evidence="7 8">L46</strain>
    </source>
</reference>
<evidence type="ECO:0000313" key="8">
    <source>
        <dbReference type="Proteomes" id="UP000666915"/>
    </source>
</evidence>
<keyword evidence="2" id="KW-1003">Cell membrane</keyword>
<dbReference type="PANTHER" id="PTHR23513:SF11">
    <property type="entry name" value="STAPHYLOFERRIN A TRANSPORTER"/>
    <property type="match status" value="1"/>
</dbReference>
<evidence type="ECO:0000256" key="1">
    <source>
        <dbReference type="ARBA" id="ARBA00004651"/>
    </source>
</evidence>
<accession>A0ABS3RDD2</accession>
<protein>
    <submittedName>
        <fullName evidence="7">MFS transporter</fullName>
    </submittedName>
</protein>
<feature type="transmembrane region" description="Helical" evidence="6">
    <location>
        <begin position="267"/>
        <end position="287"/>
    </location>
</feature>
<dbReference type="PANTHER" id="PTHR23513">
    <property type="entry name" value="INTEGRAL MEMBRANE EFFLUX PROTEIN-RELATED"/>
    <property type="match status" value="1"/>
</dbReference>
<keyword evidence="3 6" id="KW-0812">Transmembrane</keyword>
<evidence type="ECO:0000256" key="2">
    <source>
        <dbReference type="ARBA" id="ARBA00022475"/>
    </source>
</evidence>
<dbReference type="SUPFAM" id="SSF103473">
    <property type="entry name" value="MFS general substrate transporter"/>
    <property type="match status" value="1"/>
</dbReference>
<dbReference type="InterPro" id="IPR011701">
    <property type="entry name" value="MFS"/>
</dbReference>